<dbReference type="PROSITE" id="PS51007">
    <property type="entry name" value="CYTC"/>
    <property type="match status" value="1"/>
</dbReference>
<dbReference type="GO" id="GO:0005507">
    <property type="term" value="F:copper ion binding"/>
    <property type="evidence" value="ECO:0007669"/>
    <property type="project" value="InterPro"/>
</dbReference>
<protein>
    <submittedName>
        <fullName evidence="8">T9SS type A sorting domain-containing protein</fullName>
    </submittedName>
</protein>
<dbReference type="GO" id="GO:0009055">
    <property type="term" value="F:electron transfer activity"/>
    <property type="evidence" value="ECO:0007669"/>
    <property type="project" value="InterPro"/>
</dbReference>
<evidence type="ECO:0000256" key="6">
    <source>
        <dbReference type="SAM" id="SignalP"/>
    </source>
</evidence>
<dbReference type="InterPro" id="IPR009056">
    <property type="entry name" value="Cyt_c-like_dom"/>
</dbReference>
<dbReference type="SUPFAM" id="SSF49742">
    <property type="entry name" value="PHM/PNGase F"/>
    <property type="match status" value="2"/>
</dbReference>
<evidence type="ECO:0000259" key="7">
    <source>
        <dbReference type="PROSITE" id="PS51007"/>
    </source>
</evidence>
<gene>
    <name evidence="8" type="ORF">IPP15_11620</name>
</gene>
<dbReference type="Proteomes" id="UP000808337">
    <property type="component" value="Unassembled WGS sequence"/>
</dbReference>
<organism evidence="8 9">
    <name type="scientific">Candidatus Opimibacter skivensis</name>
    <dbReference type="NCBI Taxonomy" id="2982028"/>
    <lineage>
        <taxon>Bacteria</taxon>
        <taxon>Pseudomonadati</taxon>
        <taxon>Bacteroidota</taxon>
        <taxon>Saprospiria</taxon>
        <taxon>Saprospirales</taxon>
        <taxon>Saprospiraceae</taxon>
        <taxon>Candidatus Opimibacter</taxon>
    </lineage>
</organism>
<sequence>MKSILSIAFIMSIVVAASGQVTFTKDIAPIIYNKCTTCHRPNEIGPFSLTNYDEVASYADMIKYATAIRYMPPWKADPHFSRFIGERALTDDEIAKIAAWVDNGVPYGNSAEEPPLPNFPTGSQVGTPDLILHFAQSFTHKGGNEDEYRVFVFPTGLTQDKEISTIELRPGNRKVLHHALFAYDVTGSAEAMDAADPKYGYDGFGGFGIDEALNNMFPGYVPGQKPVPYPHGLGQTLPAGADLLMQAHYGPFANESVDSSTINVFFKKEPVERQVQNLIFLPISPFLTGDIFLMPPNTVKTFHTQYTTPIKVSVFAIWPHAHLLNKSYEVFAVHPNGDTTNLIRIPDWDFNWQGVYSFKKFIVLEPGTTVYANVTYDNTSNNASNPNSPPAWVTWGEKTTDEMLFMPINFVLYKQGDENIQLDEETTGIEDPNVRFVNHYLAPIIPNPARDEAIINFVLEHPDHITLRVLDMQGKVVDNIATDEWNSEGAHLRSIDLNQWAPGAYFVQMTGTNFMQSQKLTVVK</sequence>
<dbReference type="GO" id="GO:0020037">
    <property type="term" value="F:heme binding"/>
    <property type="evidence" value="ECO:0007669"/>
    <property type="project" value="InterPro"/>
</dbReference>
<keyword evidence="2 5" id="KW-0479">Metal-binding</keyword>
<evidence type="ECO:0000256" key="5">
    <source>
        <dbReference type="PROSITE-ProRule" id="PRU00433"/>
    </source>
</evidence>
<reference evidence="8 9" key="1">
    <citation type="submission" date="2020-10" db="EMBL/GenBank/DDBJ databases">
        <title>Connecting structure to function with the recovery of over 1000 high-quality activated sludge metagenome-assembled genomes encoding full-length rRNA genes using long-read sequencing.</title>
        <authorList>
            <person name="Singleton C.M."/>
            <person name="Petriglieri F."/>
            <person name="Kristensen J.M."/>
            <person name="Kirkegaard R.H."/>
            <person name="Michaelsen T.Y."/>
            <person name="Andersen M.H."/>
            <person name="Karst S.M."/>
            <person name="Dueholm M.S."/>
            <person name="Nielsen P.H."/>
            <person name="Albertsen M."/>
        </authorList>
    </citation>
    <scope>NUCLEOTIDE SEQUENCE [LARGE SCALE GENOMIC DNA]</scope>
    <source>
        <strain evidence="8">Ribe_18-Q3-R11-54_MAXAC.273</strain>
    </source>
</reference>
<feature type="domain" description="Cytochrome c" evidence="7">
    <location>
        <begin position="14"/>
        <end position="105"/>
    </location>
</feature>
<dbReference type="InterPro" id="IPR014784">
    <property type="entry name" value="Cu2_ascorb_mOase-like_C"/>
</dbReference>
<feature type="signal peptide" evidence="6">
    <location>
        <begin position="1"/>
        <end position="17"/>
    </location>
</feature>
<dbReference type="EMBL" id="JADKGY010000008">
    <property type="protein sequence ID" value="MBK9983051.1"/>
    <property type="molecule type" value="Genomic_DNA"/>
</dbReference>
<name>A0A9D7XQI2_9BACT</name>
<evidence type="ECO:0000256" key="3">
    <source>
        <dbReference type="ARBA" id="ARBA00023004"/>
    </source>
</evidence>
<evidence type="ECO:0000313" key="8">
    <source>
        <dbReference type="EMBL" id="MBK9983051.1"/>
    </source>
</evidence>
<proteinExistence type="predicted"/>
<dbReference type="Pfam" id="PF18962">
    <property type="entry name" value="Por_Secre_tail"/>
    <property type="match status" value="1"/>
</dbReference>
<dbReference type="InterPro" id="IPR036909">
    <property type="entry name" value="Cyt_c-like_dom_sf"/>
</dbReference>
<feature type="chain" id="PRO_5039394982" evidence="6">
    <location>
        <begin position="18"/>
        <end position="524"/>
    </location>
</feature>
<dbReference type="Gene3D" id="2.60.120.230">
    <property type="match status" value="1"/>
</dbReference>
<evidence type="ECO:0000313" key="9">
    <source>
        <dbReference type="Proteomes" id="UP000808337"/>
    </source>
</evidence>
<keyword evidence="4" id="KW-1015">Disulfide bond</keyword>
<dbReference type="NCBIfam" id="TIGR04183">
    <property type="entry name" value="Por_Secre_tail"/>
    <property type="match status" value="1"/>
</dbReference>
<accession>A0A9D7XQI2</accession>
<keyword evidence="1 5" id="KW-0349">Heme</keyword>
<dbReference type="AlphaFoldDB" id="A0A9D7XQI2"/>
<dbReference type="InterPro" id="IPR008977">
    <property type="entry name" value="PHM/PNGase_F_dom_sf"/>
</dbReference>
<evidence type="ECO:0000256" key="1">
    <source>
        <dbReference type="ARBA" id="ARBA00022617"/>
    </source>
</evidence>
<dbReference type="SUPFAM" id="SSF46626">
    <property type="entry name" value="Cytochrome c"/>
    <property type="match status" value="1"/>
</dbReference>
<dbReference type="InterPro" id="IPR036939">
    <property type="entry name" value="Cu2_ascorb_mOase_N_sf"/>
</dbReference>
<dbReference type="InterPro" id="IPR026444">
    <property type="entry name" value="Secre_tail"/>
</dbReference>
<evidence type="ECO:0000256" key="2">
    <source>
        <dbReference type="ARBA" id="ARBA00022723"/>
    </source>
</evidence>
<dbReference type="GO" id="GO:0016715">
    <property type="term" value="F:oxidoreductase activity, acting on paired donors, with incorporation or reduction of molecular oxygen, reduced ascorbate as one donor, and incorporation of one atom of oxygen"/>
    <property type="evidence" value="ECO:0007669"/>
    <property type="project" value="InterPro"/>
</dbReference>
<evidence type="ECO:0000256" key="4">
    <source>
        <dbReference type="ARBA" id="ARBA00023157"/>
    </source>
</evidence>
<keyword evidence="6" id="KW-0732">Signal</keyword>
<dbReference type="Gene3D" id="2.60.120.310">
    <property type="entry name" value="Copper type II, ascorbate-dependent monooxygenase, N-terminal domain"/>
    <property type="match status" value="1"/>
</dbReference>
<comment type="caution">
    <text evidence="8">The sequence shown here is derived from an EMBL/GenBank/DDBJ whole genome shotgun (WGS) entry which is preliminary data.</text>
</comment>
<keyword evidence="3 5" id="KW-0408">Iron</keyword>